<feature type="compositionally biased region" description="Polar residues" evidence="4">
    <location>
        <begin position="202"/>
        <end position="211"/>
    </location>
</feature>
<evidence type="ECO:0000256" key="3">
    <source>
        <dbReference type="PIRSR" id="PIRSR603782-2"/>
    </source>
</evidence>
<feature type="compositionally biased region" description="Basic residues" evidence="4">
    <location>
        <begin position="242"/>
        <end position="262"/>
    </location>
</feature>
<dbReference type="PROSITE" id="PS51257">
    <property type="entry name" value="PROKAR_LIPOPROTEIN"/>
    <property type="match status" value="1"/>
</dbReference>
<evidence type="ECO:0000256" key="4">
    <source>
        <dbReference type="SAM" id="MobiDB-lite"/>
    </source>
</evidence>
<protein>
    <submittedName>
        <fullName evidence="5">SCO family protein</fullName>
    </submittedName>
</protein>
<feature type="binding site" evidence="2">
    <location>
        <position position="97"/>
    </location>
    <ligand>
        <name>Cu cation</name>
        <dbReference type="ChEBI" id="CHEBI:23378"/>
    </ligand>
</feature>
<dbReference type="RefSeq" id="WP_382185373.1">
    <property type="nucleotide sequence ID" value="NZ_JBHSZI010000001.1"/>
</dbReference>
<gene>
    <name evidence="5" type="ORF">ACFQQG_10015</name>
</gene>
<name>A0ABD5VYX0_9EURY</name>
<dbReference type="Gene3D" id="3.40.30.10">
    <property type="entry name" value="Glutaredoxin"/>
    <property type="match status" value="1"/>
</dbReference>
<dbReference type="InterPro" id="IPR006311">
    <property type="entry name" value="TAT_signal"/>
</dbReference>
<feature type="region of interest" description="Disordered" evidence="4">
    <location>
        <begin position="34"/>
        <end position="69"/>
    </location>
</feature>
<accession>A0ABD5VYX0</accession>
<organism evidence="5 6">
    <name type="scientific">Halovenus salina</name>
    <dbReference type="NCBI Taxonomy" id="1510225"/>
    <lineage>
        <taxon>Archaea</taxon>
        <taxon>Methanobacteriati</taxon>
        <taxon>Methanobacteriota</taxon>
        <taxon>Stenosarchaea group</taxon>
        <taxon>Halobacteria</taxon>
        <taxon>Halobacteriales</taxon>
        <taxon>Haloarculaceae</taxon>
        <taxon>Halovenus</taxon>
    </lineage>
</organism>
<feature type="disulfide bond" description="Redox-active" evidence="3">
    <location>
        <begin position="97"/>
        <end position="101"/>
    </location>
</feature>
<dbReference type="CDD" id="cd02968">
    <property type="entry name" value="SCO"/>
    <property type="match status" value="1"/>
</dbReference>
<proteinExistence type="inferred from homology"/>
<feature type="compositionally biased region" description="Basic and acidic residues" evidence="4">
    <location>
        <begin position="43"/>
        <end position="52"/>
    </location>
</feature>
<dbReference type="Proteomes" id="UP001596445">
    <property type="component" value="Unassembled WGS sequence"/>
</dbReference>
<feature type="compositionally biased region" description="Basic and acidic residues" evidence="4">
    <location>
        <begin position="263"/>
        <end position="272"/>
    </location>
</feature>
<reference evidence="5 6" key="1">
    <citation type="journal article" date="2019" name="Int. J. Syst. Evol. Microbiol.">
        <title>The Global Catalogue of Microorganisms (GCM) 10K type strain sequencing project: providing services to taxonomists for standard genome sequencing and annotation.</title>
        <authorList>
            <consortium name="The Broad Institute Genomics Platform"/>
            <consortium name="The Broad Institute Genome Sequencing Center for Infectious Disease"/>
            <person name="Wu L."/>
            <person name="Ma J."/>
        </authorList>
    </citation>
    <scope>NUCLEOTIDE SEQUENCE [LARGE SCALE GENOMIC DNA]</scope>
    <source>
        <strain evidence="5 6">JCM 30072</strain>
    </source>
</reference>
<dbReference type="EMBL" id="JBHSZI010000001">
    <property type="protein sequence ID" value="MFC7058453.1"/>
    <property type="molecule type" value="Genomic_DNA"/>
</dbReference>
<feature type="binding site" evidence="2">
    <location>
        <position position="101"/>
    </location>
    <ligand>
        <name>Cu cation</name>
        <dbReference type="ChEBI" id="CHEBI:23378"/>
    </ligand>
</feature>
<keyword evidence="3" id="KW-1015">Disulfide bond</keyword>
<evidence type="ECO:0000256" key="2">
    <source>
        <dbReference type="PIRSR" id="PIRSR603782-1"/>
    </source>
</evidence>
<keyword evidence="6" id="KW-1185">Reference proteome</keyword>
<evidence type="ECO:0000256" key="1">
    <source>
        <dbReference type="ARBA" id="ARBA00010996"/>
    </source>
</evidence>
<dbReference type="AlphaFoldDB" id="A0ABD5VYX0"/>
<sequence length="284" mass="31591">MTTERASRRAVLAAGATALAATAGCVDAFAGSDGNDDVVLDPPENHDRRTDLDIPYPTYGDRIPETSVPAPLHDREVSTREFVGDRHVMMTFIYTSCRTVCPGLTASLRQVQADAVERDYSDEMAFLPTTFDPEQDTPEQLRAYGEDLGVNHDAGNWYFLRPETPESAKSVVEETFGVAFESGEGATARWKQPCSSTLRWCCSSTRTDSSSEPTTAARPGPARPERTPGQSSRGGDDETARGYRRTWKSGRPRRRRGAYTRWHRVERVEHGATGRRNNRRFGQQ</sequence>
<feature type="region of interest" description="Disordered" evidence="4">
    <location>
        <begin position="202"/>
        <end position="284"/>
    </location>
</feature>
<keyword evidence="2" id="KW-0479">Metal-binding</keyword>
<evidence type="ECO:0000313" key="5">
    <source>
        <dbReference type="EMBL" id="MFC7058453.1"/>
    </source>
</evidence>
<dbReference type="InterPro" id="IPR003782">
    <property type="entry name" value="SCO1/SenC"/>
</dbReference>
<dbReference type="InterPro" id="IPR036249">
    <property type="entry name" value="Thioredoxin-like_sf"/>
</dbReference>
<evidence type="ECO:0000313" key="6">
    <source>
        <dbReference type="Proteomes" id="UP001596445"/>
    </source>
</evidence>
<keyword evidence="2" id="KW-0186">Copper</keyword>
<comment type="caution">
    <text evidence="5">The sequence shown here is derived from an EMBL/GenBank/DDBJ whole genome shotgun (WGS) entry which is preliminary data.</text>
</comment>
<dbReference type="SUPFAM" id="SSF52833">
    <property type="entry name" value="Thioredoxin-like"/>
    <property type="match status" value="1"/>
</dbReference>
<comment type="similarity">
    <text evidence="1">Belongs to the SCO1/2 family.</text>
</comment>
<dbReference type="PROSITE" id="PS51318">
    <property type="entry name" value="TAT"/>
    <property type="match status" value="1"/>
</dbReference>
<dbReference type="Pfam" id="PF02630">
    <property type="entry name" value="SCO1-SenC"/>
    <property type="match status" value="1"/>
</dbReference>